<protein>
    <recommendedName>
        <fullName evidence="3">Kinetochore protein Sos7 coiled-coil domain-containing protein</fullName>
    </recommendedName>
</protein>
<feature type="coiled-coil region" evidence="1">
    <location>
        <begin position="249"/>
        <end position="286"/>
    </location>
</feature>
<organism evidence="4 5">
    <name type="scientific">Myxozyma melibiosi</name>
    <dbReference type="NCBI Taxonomy" id="54550"/>
    <lineage>
        <taxon>Eukaryota</taxon>
        <taxon>Fungi</taxon>
        <taxon>Dikarya</taxon>
        <taxon>Ascomycota</taxon>
        <taxon>Saccharomycotina</taxon>
        <taxon>Lipomycetes</taxon>
        <taxon>Lipomycetales</taxon>
        <taxon>Lipomycetaceae</taxon>
        <taxon>Myxozyma</taxon>
    </lineage>
</organism>
<dbReference type="PANTHER" id="PTHR37329:SF1">
    <property type="entry name" value="KINETOCHORE PROTEIN SOS7"/>
    <property type="match status" value="1"/>
</dbReference>
<dbReference type="EMBL" id="JBBJBU010000006">
    <property type="protein sequence ID" value="KAK7205076.1"/>
    <property type="molecule type" value="Genomic_DNA"/>
</dbReference>
<gene>
    <name evidence="4" type="ORF">BZA70DRAFT_267613</name>
</gene>
<evidence type="ECO:0000256" key="2">
    <source>
        <dbReference type="SAM" id="MobiDB-lite"/>
    </source>
</evidence>
<dbReference type="InterPro" id="IPR048781">
    <property type="entry name" value="Sos7_CC"/>
</dbReference>
<proteinExistence type="predicted"/>
<accession>A0ABR1F5G6</accession>
<feature type="region of interest" description="Disordered" evidence="2">
    <location>
        <begin position="52"/>
        <end position="71"/>
    </location>
</feature>
<feature type="coiled-coil region" evidence="1">
    <location>
        <begin position="138"/>
        <end position="214"/>
    </location>
</feature>
<evidence type="ECO:0000256" key="1">
    <source>
        <dbReference type="SAM" id="Coils"/>
    </source>
</evidence>
<evidence type="ECO:0000313" key="5">
    <source>
        <dbReference type="Proteomes" id="UP001498771"/>
    </source>
</evidence>
<reference evidence="4 5" key="1">
    <citation type="submission" date="2024-03" db="EMBL/GenBank/DDBJ databases">
        <title>Genome-scale model development and genomic sequencing of the oleaginous clade Lipomyces.</title>
        <authorList>
            <consortium name="Lawrence Berkeley National Laboratory"/>
            <person name="Czajka J.J."/>
            <person name="Han Y."/>
            <person name="Kim J."/>
            <person name="Mondo S.J."/>
            <person name="Hofstad B.A."/>
            <person name="Robles A."/>
            <person name="Haridas S."/>
            <person name="Riley R."/>
            <person name="LaButti K."/>
            <person name="Pangilinan J."/>
            <person name="Andreopoulos W."/>
            <person name="Lipzen A."/>
            <person name="Yan J."/>
            <person name="Wang M."/>
            <person name="Ng V."/>
            <person name="Grigoriev I.V."/>
            <person name="Spatafora J.W."/>
            <person name="Magnuson J.K."/>
            <person name="Baker S.E."/>
            <person name="Pomraning K.R."/>
        </authorList>
    </citation>
    <scope>NUCLEOTIDE SEQUENCE [LARGE SCALE GENOMIC DNA]</scope>
    <source>
        <strain evidence="4 5">Phaff 52-87</strain>
    </source>
</reference>
<dbReference type="Pfam" id="PF20882">
    <property type="entry name" value="Sos7"/>
    <property type="match status" value="1"/>
</dbReference>
<feature type="domain" description="Kinetochore protein Sos7 coiled-coil" evidence="3">
    <location>
        <begin position="90"/>
        <end position="177"/>
    </location>
</feature>
<dbReference type="Proteomes" id="UP001498771">
    <property type="component" value="Unassembled WGS sequence"/>
</dbReference>
<dbReference type="PANTHER" id="PTHR37329">
    <property type="entry name" value="KINETOCHORE PROTEIN SOS7"/>
    <property type="match status" value="1"/>
</dbReference>
<name>A0ABR1F5G6_9ASCO</name>
<dbReference type="RefSeq" id="XP_064768109.1">
    <property type="nucleotide sequence ID" value="XM_064911117.1"/>
</dbReference>
<evidence type="ECO:0000313" key="4">
    <source>
        <dbReference type="EMBL" id="KAK7205076.1"/>
    </source>
</evidence>
<keyword evidence="5" id="KW-1185">Reference proteome</keyword>
<sequence>MSVAVNEPVDIPADFIANNRTILSSFNDADFSFLKQEHEFKTWPNRSQYSALGSPGHTVTQNNATTETNTGLLDRSNPAAIEFELKDYKELFSKLKVTYLEQETKEAFLRIILEDDEEDGEEANGKELKLWKIGQKEIDEVTERNAELKAVLVDKKKSLQTTSDEISKLVEDICKRYETLKAEVTESEQLLLELEDMKKELQELEKSEEEPKESHETLSLKETNELYVGLKLQEMELDDDIKNLRDVSIPQKTQELERLTKELTDLTKLKSQLDEAAELAVKVRQSELKEGKLVEKENQARWYTEVYGIVCALFNIDDVQIDKAAEQVMVAGKDSKQRELEVNLMFTKGRFYNATISTSAPVDIKNAVDKAVKTNSVQVFMEELRATLDA</sequence>
<dbReference type="InterPro" id="IPR037475">
    <property type="entry name" value="Sos7"/>
</dbReference>
<evidence type="ECO:0000259" key="3">
    <source>
        <dbReference type="Pfam" id="PF20882"/>
    </source>
</evidence>
<keyword evidence="1" id="KW-0175">Coiled coil</keyword>
<dbReference type="GeneID" id="90036629"/>
<comment type="caution">
    <text evidence="4">The sequence shown here is derived from an EMBL/GenBank/DDBJ whole genome shotgun (WGS) entry which is preliminary data.</text>
</comment>